<dbReference type="STRING" id="1424661.SAMN05216281_10297"/>
<dbReference type="RefSeq" id="WP_092107025.1">
    <property type="nucleotide sequence ID" value="NZ_FOCN01000002.1"/>
</dbReference>
<dbReference type="SUPFAM" id="SSF69754">
    <property type="entry name" value="Ribosome binding protein Y (YfiA homologue)"/>
    <property type="match status" value="1"/>
</dbReference>
<dbReference type="InterPro" id="IPR003489">
    <property type="entry name" value="RHF/RaiA"/>
</dbReference>
<dbReference type="AlphaFoldDB" id="A0A1H8BVK9"/>
<organism evidence="1 2">
    <name type="scientific">Cryobacterium luteum</name>
    <dbReference type="NCBI Taxonomy" id="1424661"/>
    <lineage>
        <taxon>Bacteria</taxon>
        <taxon>Bacillati</taxon>
        <taxon>Actinomycetota</taxon>
        <taxon>Actinomycetes</taxon>
        <taxon>Micrococcales</taxon>
        <taxon>Microbacteriaceae</taxon>
        <taxon>Cryobacterium</taxon>
    </lineage>
</organism>
<proteinExistence type="predicted"/>
<dbReference type="InterPro" id="IPR036567">
    <property type="entry name" value="RHF-like"/>
</dbReference>
<protein>
    <submittedName>
        <fullName evidence="1">HPF/RaiA family ribosome-associated protein</fullName>
    </submittedName>
</protein>
<dbReference type="Proteomes" id="UP000297654">
    <property type="component" value="Unassembled WGS sequence"/>
</dbReference>
<gene>
    <name evidence="1" type="ORF">E3O10_09525</name>
</gene>
<sequence length="114" mass="12171">MQVIVNTDSNVNGTERVAGALETIVEESLARYGERLTRVEVHLIDGSAGRSSTDDIKCTLEVRPAGGTPVVVTENANAVEEALTGALHKMKSLLETHFGKLDARKGNLPMGEVI</sequence>
<dbReference type="EMBL" id="SOFF01000030">
    <property type="protein sequence ID" value="TFB89123.1"/>
    <property type="molecule type" value="Genomic_DNA"/>
</dbReference>
<evidence type="ECO:0000313" key="2">
    <source>
        <dbReference type="Proteomes" id="UP000297654"/>
    </source>
</evidence>
<dbReference type="OrthoDB" id="121633at2"/>
<keyword evidence="2" id="KW-1185">Reference proteome</keyword>
<accession>A0A1H8BVK9</accession>
<dbReference type="Gene3D" id="3.30.160.100">
    <property type="entry name" value="Ribosome hibernation promotion factor-like"/>
    <property type="match status" value="1"/>
</dbReference>
<evidence type="ECO:0000313" key="1">
    <source>
        <dbReference type="EMBL" id="TFB89123.1"/>
    </source>
</evidence>
<reference evidence="1 2" key="1">
    <citation type="submission" date="2019-03" db="EMBL/GenBank/DDBJ databases">
        <title>Genomics of glacier-inhabiting Cryobacterium strains.</title>
        <authorList>
            <person name="Liu Q."/>
            <person name="Xin Y.-H."/>
        </authorList>
    </citation>
    <scope>NUCLEOTIDE SEQUENCE [LARGE SCALE GENOMIC DNA]</scope>
    <source>
        <strain evidence="1 2">Hh15</strain>
    </source>
</reference>
<name>A0A1H8BVK9_9MICO</name>
<dbReference type="Pfam" id="PF02482">
    <property type="entry name" value="Ribosomal_S30AE"/>
    <property type="match status" value="1"/>
</dbReference>
<comment type="caution">
    <text evidence="1">The sequence shown here is derived from an EMBL/GenBank/DDBJ whole genome shotgun (WGS) entry which is preliminary data.</text>
</comment>